<comment type="caution">
    <text evidence="2">The sequence shown here is derived from an EMBL/GenBank/DDBJ whole genome shotgun (WGS) entry which is preliminary data.</text>
</comment>
<feature type="region of interest" description="Disordered" evidence="1">
    <location>
        <begin position="149"/>
        <end position="190"/>
    </location>
</feature>
<gene>
    <name evidence="2" type="ORF">QTG54_015055</name>
</gene>
<feature type="region of interest" description="Disordered" evidence="1">
    <location>
        <begin position="216"/>
        <end position="235"/>
    </location>
</feature>
<organism evidence="2 3">
    <name type="scientific">Skeletonema marinoi</name>
    <dbReference type="NCBI Taxonomy" id="267567"/>
    <lineage>
        <taxon>Eukaryota</taxon>
        <taxon>Sar</taxon>
        <taxon>Stramenopiles</taxon>
        <taxon>Ochrophyta</taxon>
        <taxon>Bacillariophyta</taxon>
        <taxon>Coscinodiscophyceae</taxon>
        <taxon>Thalassiosirophycidae</taxon>
        <taxon>Thalassiosirales</taxon>
        <taxon>Skeletonemataceae</taxon>
        <taxon>Skeletonema</taxon>
        <taxon>Skeletonema marinoi-dohrnii complex</taxon>
    </lineage>
</organism>
<evidence type="ECO:0000313" key="3">
    <source>
        <dbReference type="Proteomes" id="UP001224775"/>
    </source>
</evidence>
<keyword evidence="3" id="KW-1185">Reference proteome</keyword>
<feature type="compositionally biased region" description="Polar residues" evidence="1">
    <location>
        <begin position="171"/>
        <end position="182"/>
    </location>
</feature>
<sequence length="820" mass="93904">LALALRTKLHNSWYNNATASSSVGYSLKNTCTMNEYKFVTPCRHEGTIKPVKSAGKHAGKWFCRVKGPKVDALGMNVKTLYTAPFIGAAKASIAKFLCITVATVEVTASASGAQVMSTPIAQQKAASNEFDLGDDAELANFDLDAAISSATKQSPPNKDHGRKQALPPQYPMSNYKSSTQDAACSKDSGDLRKELENLRREKDRFNREVGLVKQEAEHIRQENERMTKETEEAKEEKARLKGQIRAIREEHEMLQSDLNTAKQRRDEAEKEKHEAEIEELHVERSKLKGQIRALQEQRNELKSDVKSAVQKNEDATKEKYEKELKELCTEKSKLKGQIRALQEQSDQLKIDVQSATQKKDYAEKESRAALVKKEEYEKEAKTVKKALESHRVELGSLAKKQEAASKATLGESQPPTKKQKIGKQVKVGTIFKSMKVAELKEEAVARGIDVKELTRINKDSLLEMLVVGSPCIIKTDAWDEVVSLRKTFAEERQKAEQLERQRRQKAAQLERQRQEEIYRKEEQRRREQEKKRQEQREKDRAEEISKQGEFHSLSVPKKVHGCKLAFTKDLLFHGTPRSYNARCTECRSRFNIEYTCEGCDYDICNECFKQKTMTASEKKADAKRKAAEEKERQKAAAERRRLQEEEDEKHRKKWDPKTHFAENIISPSDKNKDPDGNKSKGFTVWCSDGYGNDGWHSYEGSPTKEFDTTYATKKEANERARYLFQWKNPWGWEQKNSSIMCMDQQTSQQKKAWSHIRSLRMIVRLGPLQSSQMQLSHTWTTQRGHVTIMTVKLKQHRAAIVIPASTNDEQLFHLGQVNIC</sequence>
<feature type="region of interest" description="Disordered" evidence="1">
    <location>
        <begin position="623"/>
        <end position="677"/>
    </location>
</feature>
<feature type="non-terminal residue" evidence="2">
    <location>
        <position position="820"/>
    </location>
</feature>
<dbReference type="EMBL" id="JATAAI010000040">
    <property type="protein sequence ID" value="KAK1734288.1"/>
    <property type="molecule type" value="Genomic_DNA"/>
</dbReference>
<feature type="region of interest" description="Disordered" evidence="1">
    <location>
        <begin position="521"/>
        <end position="549"/>
    </location>
</feature>
<feature type="compositionally biased region" description="Basic and acidic residues" evidence="1">
    <location>
        <begin position="623"/>
        <end position="643"/>
    </location>
</feature>
<evidence type="ECO:0000256" key="1">
    <source>
        <dbReference type="SAM" id="MobiDB-lite"/>
    </source>
</evidence>
<reference evidence="2" key="1">
    <citation type="submission" date="2023-06" db="EMBL/GenBank/DDBJ databases">
        <title>Survivors Of The Sea: Transcriptome response of Skeletonema marinoi to long-term dormancy.</title>
        <authorList>
            <person name="Pinder M.I.M."/>
            <person name="Kourtchenko O."/>
            <person name="Robertson E.K."/>
            <person name="Larsson T."/>
            <person name="Maumus F."/>
            <person name="Osuna-Cruz C.M."/>
            <person name="Vancaester E."/>
            <person name="Stenow R."/>
            <person name="Vandepoele K."/>
            <person name="Ploug H."/>
            <person name="Bruchert V."/>
            <person name="Godhe A."/>
            <person name="Topel M."/>
        </authorList>
    </citation>
    <scope>NUCLEOTIDE SEQUENCE</scope>
    <source>
        <strain evidence="2">R05AC</strain>
    </source>
</reference>
<name>A0AAD8XV71_9STRA</name>
<dbReference type="AlphaFoldDB" id="A0AAD8XV71"/>
<feature type="region of interest" description="Disordered" evidence="1">
    <location>
        <begin position="403"/>
        <end position="422"/>
    </location>
</feature>
<dbReference type="Proteomes" id="UP001224775">
    <property type="component" value="Unassembled WGS sequence"/>
</dbReference>
<dbReference type="Gene3D" id="1.10.287.1490">
    <property type="match status" value="1"/>
</dbReference>
<protein>
    <submittedName>
        <fullName evidence="2">Uncharacterized protein</fullName>
    </submittedName>
</protein>
<proteinExistence type="predicted"/>
<accession>A0AAD8XV71</accession>
<evidence type="ECO:0000313" key="2">
    <source>
        <dbReference type="EMBL" id="KAK1734288.1"/>
    </source>
</evidence>